<keyword evidence="4" id="KW-0645">Protease</keyword>
<dbReference type="AlphaFoldDB" id="A0A1I8A9I9"/>
<dbReference type="InterPro" id="IPR024079">
    <property type="entry name" value="MetalloPept_cat_dom_sf"/>
</dbReference>
<dbReference type="PANTHER" id="PTHR10201:SF291">
    <property type="entry name" value="MATRIX METALLOPROTEINASE 1, ISOFORM C-RELATED"/>
    <property type="match status" value="1"/>
</dbReference>
<dbReference type="GO" id="GO:0030198">
    <property type="term" value="P:extracellular matrix organization"/>
    <property type="evidence" value="ECO:0007669"/>
    <property type="project" value="TreeGrafter"/>
</dbReference>
<sequence>VAYLQRFGYVTEDLSTAMISGNFWSDKIKAFQDMADVPQTGEMDLATKQAMKATRCGVPDKTPSQHGHSHRHRHRRLRVKRQYSVYKWPRNELTYCKQFAGQKSYHQVSLWRIVHMDNCMTN</sequence>
<evidence type="ECO:0000256" key="1">
    <source>
        <dbReference type="ARBA" id="ARBA00001947"/>
    </source>
</evidence>
<evidence type="ECO:0000256" key="3">
    <source>
        <dbReference type="ARBA" id="ARBA00022729"/>
    </source>
</evidence>
<dbReference type="PANTHER" id="PTHR10201">
    <property type="entry name" value="MATRIX METALLOPROTEINASE"/>
    <property type="match status" value="1"/>
</dbReference>
<dbReference type="Pfam" id="PF01471">
    <property type="entry name" value="PG_binding_1"/>
    <property type="match status" value="1"/>
</dbReference>
<feature type="domain" description="Peptidoglycan binding-like" evidence="5">
    <location>
        <begin position="2"/>
        <end position="51"/>
    </location>
</feature>
<dbReference type="SUPFAM" id="SSF47090">
    <property type="entry name" value="PGBD-like"/>
    <property type="match status" value="1"/>
</dbReference>
<evidence type="ECO:0000313" key="7">
    <source>
        <dbReference type="WBParaSite" id="L893_g3628.t1"/>
    </source>
</evidence>
<name>A0A1I8A9I9_9BILA</name>
<dbReference type="GO" id="GO:0004222">
    <property type="term" value="F:metalloendopeptidase activity"/>
    <property type="evidence" value="ECO:0007669"/>
    <property type="project" value="TreeGrafter"/>
</dbReference>
<keyword evidence="4" id="KW-0482">Metalloprotease</keyword>
<dbReference type="InterPro" id="IPR036365">
    <property type="entry name" value="PGBD-like_sf"/>
</dbReference>
<organism evidence="6 7">
    <name type="scientific">Steinernema glaseri</name>
    <dbReference type="NCBI Taxonomy" id="37863"/>
    <lineage>
        <taxon>Eukaryota</taxon>
        <taxon>Metazoa</taxon>
        <taxon>Ecdysozoa</taxon>
        <taxon>Nematoda</taxon>
        <taxon>Chromadorea</taxon>
        <taxon>Rhabditida</taxon>
        <taxon>Tylenchina</taxon>
        <taxon>Panagrolaimomorpha</taxon>
        <taxon>Strongyloidoidea</taxon>
        <taxon>Steinernematidae</taxon>
        <taxon>Steinernema</taxon>
    </lineage>
</organism>
<dbReference type="GO" id="GO:0030574">
    <property type="term" value="P:collagen catabolic process"/>
    <property type="evidence" value="ECO:0007669"/>
    <property type="project" value="TreeGrafter"/>
</dbReference>
<proteinExistence type="inferred from homology"/>
<keyword evidence="4" id="KW-0378">Hydrolase</keyword>
<dbReference type="Gene3D" id="3.40.390.10">
    <property type="entry name" value="Collagenase (Catalytic Domain)"/>
    <property type="match status" value="1"/>
</dbReference>
<dbReference type="Proteomes" id="UP000095287">
    <property type="component" value="Unplaced"/>
</dbReference>
<comment type="cofactor">
    <cofactor evidence="1">
        <name>Zn(2+)</name>
        <dbReference type="ChEBI" id="CHEBI:29105"/>
    </cofactor>
</comment>
<evidence type="ECO:0000313" key="6">
    <source>
        <dbReference type="Proteomes" id="UP000095287"/>
    </source>
</evidence>
<comment type="similarity">
    <text evidence="2">Belongs to the peptidase M10A family.</text>
</comment>
<protein>
    <submittedName>
        <fullName evidence="7">PG_binding_1 domain-containing protein</fullName>
    </submittedName>
</protein>
<evidence type="ECO:0000256" key="2">
    <source>
        <dbReference type="ARBA" id="ARBA00010370"/>
    </source>
</evidence>
<keyword evidence="6" id="KW-1185">Reference proteome</keyword>
<reference evidence="7" key="1">
    <citation type="submission" date="2016-11" db="UniProtKB">
        <authorList>
            <consortium name="WormBaseParasite"/>
        </authorList>
    </citation>
    <scope>IDENTIFICATION</scope>
</reference>
<dbReference type="WBParaSite" id="L893_g3628.t1">
    <property type="protein sequence ID" value="L893_g3628.t1"/>
    <property type="gene ID" value="L893_g3628"/>
</dbReference>
<evidence type="ECO:0000259" key="5">
    <source>
        <dbReference type="Pfam" id="PF01471"/>
    </source>
</evidence>
<accession>A0A1I8A9I9</accession>
<keyword evidence="3" id="KW-0732">Signal</keyword>
<evidence type="ECO:0000256" key="4">
    <source>
        <dbReference type="ARBA" id="ARBA00023049"/>
    </source>
</evidence>
<dbReference type="InterPro" id="IPR002477">
    <property type="entry name" value="Peptidoglycan-bd-like"/>
</dbReference>